<dbReference type="GO" id="GO:0072330">
    <property type="term" value="P:monocarboxylic acid biosynthetic process"/>
    <property type="evidence" value="ECO:0007669"/>
    <property type="project" value="UniProtKB-ARBA"/>
</dbReference>
<dbReference type="AlphaFoldDB" id="A0A0M8P7W8"/>
<dbReference type="SUPFAM" id="SSF53474">
    <property type="entry name" value="alpha/beta-Hydrolases"/>
    <property type="match status" value="1"/>
</dbReference>
<evidence type="ECO:0000256" key="1">
    <source>
        <dbReference type="ARBA" id="ARBA00010040"/>
    </source>
</evidence>
<evidence type="ECO:0000313" key="5">
    <source>
        <dbReference type="EMBL" id="KOS43124.1"/>
    </source>
</evidence>
<dbReference type="GO" id="GO:0004252">
    <property type="term" value="F:serine-type endopeptidase activity"/>
    <property type="evidence" value="ECO:0007669"/>
    <property type="project" value="TreeGrafter"/>
</dbReference>
<name>A0A0M8P7W8_9EURO</name>
<dbReference type="PANTHER" id="PTHR42776:SF27">
    <property type="entry name" value="DIPEPTIDYL PEPTIDASE FAMILY MEMBER 6"/>
    <property type="match status" value="1"/>
</dbReference>
<dbReference type="Gene3D" id="3.40.50.1820">
    <property type="entry name" value="alpha/beta hydrolase"/>
    <property type="match status" value="1"/>
</dbReference>
<evidence type="ECO:0000256" key="3">
    <source>
        <dbReference type="ARBA" id="ARBA00032829"/>
    </source>
</evidence>
<reference evidence="5 6" key="1">
    <citation type="submission" date="2015-08" db="EMBL/GenBank/DDBJ databases">
        <title>Genome sequencing of Penicillium nordicum.</title>
        <authorList>
            <person name="Nguyen H.D."/>
            <person name="Seifert K.A."/>
        </authorList>
    </citation>
    <scope>NUCLEOTIDE SEQUENCE [LARGE SCALE GENOMIC DNA]</scope>
    <source>
        <strain evidence="5 6">DAOMC 185683</strain>
    </source>
</reference>
<accession>A0A0M8P7W8</accession>
<dbReference type="GO" id="GO:0017000">
    <property type="term" value="P:antibiotic biosynthetic process"/>
    <property type="evidence" value="ECO:0007669"/>
    <property type="project" value="UniProtKB-ARBA"/>
</dbReference>
<dbReference type="GO" id="GO:0006508">
    <property type="term" value="P:proteolysis"/>
    <property type="evidence" value="ECO:0007669"/>
    <property type="project" value="InterPro"/>
</dbReference>
<evidence type="ECO:0000259" key="4">
    <source>
        <dbReference type="Pfam" id="PF00326"/>
    </source>
</evidence>
<dbReference type="InterPro" id="IPR001375">
    <property type="entry name" value="Peptidase_S9_cat"/>
</dbReference>
<gene>
    <name evidence="5" type="ORF">ACN38_g5981</name>
</gene>
<evidence type="ECO:0000313" key="6">
    <source>
        <dbReference type="Proteomes" id="UP000037696"/>
    </source>
</evidence>
<feature type="domain" description="Peptidase S9 prolyl oligopeptidase catalytic" evidence="4">
    <location>
        <begin position="67"/>
        <end position="153"/>
    </location>
</feature>
<comment type="similarity">
    <text evidence="1">Belongs to the peptidase S9C family.</text>
</comment>
<keyword evidence="2" id="KW-0378">Hydrolase</keyword>
<protein>
    <recommendedName>
        <fullName evidence="3">Dipeptidyl-peptidase V</fullName>
    </recommendedName>
</protein>
<organism evidence="5 6">
    <name type="scientific">Penicillium nordicum</name>
    <dbReference type="NCBI Taxonomy" id="229535"/>
    <lineage>
        <taxon>Eukaryota</taxon>
        <taxon>Fungi</taxon>
        <taxon>Dikarya</taxon>
        <taxon>Ascomycota</taxon>
        <taxon>Pezizomycotina</taxon>
        <taxon>Eurotiomycetes</taxon>
        <taxon>Eurotiomycetidae</taxon>
        <taxon>Eurotiales</taxon>
        <taxon>Aspergillaceae</taxon>
        <taxon>Penicillium</taxon>
    </lineage>
</organism>
<dbReference type="PANTHER" id="PTHR42776">
    <property type="entry name" value="SERINE PEPTIDASE S9 FAMILY MEMBER"/>
    <property type="match status" value="1"/>
</dbReference>
<evidence type="ECO:0000256" key="2">
    <source>
        <dbReference type="ARBA" id="ARBA00022801"/>
    </source>
</evidence>
<dbReference type="InterPro" id="IPR029058">
    <property type="entry name" value="AB_hydrolase_fold"/>
</dbReference>
<dbReference type="STRING" id="229535.A0A0M8P7W8"/>
<comment type="caution">
    <text evidence="5">The sequence shown here is derived from an EMBL/GenBank/DDBJ whole genome shotgun (WGS) entry which is preliminary data.</text>
</comment>
<dbReference type="Pfam" id="PF00326">
    <property type="entry name" value="Peptidase_S9"/>
    <property type="match status" value="1"/>
</dbReference>
<dbReference type="EMBL" id="LHQQ01000088">
    <property type="protein sequence ID" value="KOS43124.1"/>
    <property type="molecule type" value="Genomic_DNA"/>
</dbReference>
<dbReference type="Proteomes" id="UP000037696">
    <property type="component" value="Unassembled WGS sequence"/>
</dbReference>
<keyword evidence="6" id="KW-1185">Reference proteome</keyword>
<sequence length="154" mass="17978">MVYNLQHFNKKGQNVTCSNWIAEVGNEKSARQFTPGLFNDEQPHWSPDGTSVAFEEVHASNVKTSKKWIRNTNGRRGSALWNMRNVKTPILILHGENDVRVPLSQAIAFYRGCVRNNLPVEMVTYPREGHIIAERKHLIDMWKRMRHFYHTHLQ</sequence>
<proteinExistence type="inferred from homology"/>
<dbReference type="OrthoDB" id="43744at2759"/>